<name>A0AAI9TYA6_9PEZI</name>
<organism evidence="1 2">
    <name type="scientific">Colletotrichum cuscutae</name>
    <dbReference type="NCBI Taxonomy" id="1209917"/>
    <lineage>
        <taxon>Eukaryota</taxon>
        <taxon>Fungi</taxon>
        <taxon>Dikarya</taxon>
        <taxon>Ascomycota</taxon>
        <taxon>Pezizomycotina</taxon>
        <taxon>Sordariomycetes</taxon>
        <taxon>Hypocreomycetidae</taxon>
        <taxon>Glomerellales</taxon>
        <taxon>Glomerellaceae</taxon>
        <taxon>Colletotrichum</taxon>
        <taxon>Colletotrichum acutatum species complex</taxon>
    </lineage>
</organism>
<reference evidence="1" key="1">
    <citation type="submission" date="2016-11" db="EMBL/GenBank/DDBJ databases">
        <title>The genome sequence of Colletotrichum cuscutae.</title>
        <authorList>
            <person name="Baroncelli R."/>
        </authorList>
    </citation>
    <scope>NUCLEOTIDE SEQUENCE</scope>
    <source>
        <strain evidence="1">IMI 304802</strain>
    </source>
</reference>
<sequence>MRQHLILDYSVIRNNGNEPRRRSNHKYWLATLLSLPNYRLQNTVEIKTVLIPTPYLVHCNMRFSFADVGTAGSWSVPYLPTSNLFVSVGSIYTIQVKVVDFSNDPVYGRLQEALRQNLSFR</sequence>
<proteinExistence type="predicted"/>
<dbReference type="Proteomes" id="UP001239213">
    <property type="component" value="Unassembled WGS sequence"/>
</dbReference>
<evidence type="ECO:0000313" key="1">
    <source>
        <dbReference type="EMBL" id="KAK1448223.1"/>
    </source>
</evidence>
<dbReference type="EMBL" id="MPDP01000310">
    <property type="protein sequence ID" value="KAK1448223.1"/>
    <property type="molecule type" value="Genomic_DNA"/>
</dbReference>
<protein>
    <submittedName>
        <fullName evidence="1">Uncharacterized protein</fullName>
    </submittedName>
</protein>
<gene>
    <name evidence="1" type="ORF">CCUS01_11806</name>
</gene>
<keyword evidence="2" id="KW-1185">Reference proteome</keyword>
<evidence type="ECO:0000313" key="2">
    <source>
        <dbReference type="Proteomes" id="UP001239213"/>
    </source>
</evidence>
<accession>A0AAI9TYA6</accession>
<dbReference type="AlphaFoldDB" id="A0AAI9TYA6"/>
<comment type="caution">
    <text evidence="1">The sequence shown here is derived from an EMBL/GenBank/DDBJ whole genome shotgun (WGS) entry which is preliminary data.</text>
</comment>